<keyword evidence="2" id="KW-1185">Reference proteome</keyword>
<dbReference type="EMBL" id="MN563793">
    <property type="protein sequence ID" value="QGF21309.1"/>
    <property type="molecule type" value="Genomic_DNA"/>
</dbReference>
<protein>
    <submittedName>
        <fullName evidence="1">Tail assembly chaperone</fullName>
    </submittedName>
</protein>
<dbReference type="Pfam" id="PF21830">
    <property type="entry name" value="DUF6890"/>
    <property type="match status" value="1"/>
</dbReference>
<accession>A0A6M3A3L2</accession>
<dbReference type="RefSeq" id="YP_009885071.1">
    <property type="nucleotide sequence ID" value="NC_049477.1"/>
</dbReference>
<proteinExistence type="predicted"/>
<dbReference type="KEGG" id="vg:55814444"/>
<reference evidence="1 2" key="1">
    <citation type="submission" date="2019-10" db="EMBL/GenBank/DDBJ databases">
        <title>Complete genomic sequence of the Vibrio alginolyticus prophage vB_ ValM-yong1.</title>
        <authorList>
            <person name="Li D."/>
            <person name="Qin W."/>
            <person name="Tong Y."/>
            <person name="Lin W."/>
            <person name="Xu L."/>
        </authorList>
    </citation>
    <scope>NUCLEOTIDE SEQUENCE [LARGE SCALE GENOMIC DNA]</scope>
</reference>
<dbReference type="GeneID" id="55814444"/>
<dbReference type="InterPro" id="IPR054184">
    <property type="entry name" value="DUF6890"/>
</dbReference>
<name>A0A6M3A3L2_9CAUD</name>
<evidence type="ECO:0000313" key="2">
    <source>
        <dbReference type="Proteomes" id="UP000500880"/>
    </source>
</evidence>
<dbReference type="Proteomes" id="UP000500880">
    <property type="component" value="Segment"/>
</dbReference>
<evidence type="ECO:0000313" key="1">
    <source>
        <dbReference type="EMBL" id="QGF21309.1"/>
    </source>
</evidence>
<organism evidence="1 2">
    <name type="scientific">Vibrio phage vB_ValM-yong1</name>
    <dbReference type="NCBI Taxonomy" id="2660715"/>
    <lineage>
        <taxon>Viruses</taxon>
        <taxon>Duplodnaviria</taxon>
        <taxon>Heunggongvirae</taxon>
        <taxon>Uroviricota</taxon>
        <taxon>Caudoviricetes</taxon>
        <taxon>Peduoviridae</taxon>
        <taxon>Yongunavirus</taxon>
        <taxon>Yongunavirus yong1</taxon>
    </lineage>
</organism>
<sequence>MYAWRRKWLPHEPDSEQNFAYAIWLEKKHWENMQAVTASGVAKAFGA</sequence>